<evidence type="ECO:0000313" key="11">
    <source>
        <dbReference type="EMBL" id="KKQ94949.1"/>
    </source>
</evidence>
<dbReference type="Pfam" id="PF02367">
    <property type="entry name" value="TsaE"/>
    <property type="match status" value="1"/>
</dbReference>
<dbReference type="STRING" id="1618345.UT18_C0006G0047"/>
<proteinExistence type="inferred from homology"/>
<dbReference type="InterPro" id="IPR003442">
    <property type="entry name" value="T6A_TsaE"/>
</dbReference>
<dbReference type="PANTHER" id="PTHR33540">
    <property type="entry name" value="TRNA THREONYLCARBAMOYLADENOSINE BIOSYNTHESIS PROTEIN TSAE"/>
    <property type="match status" value="1"/>
</dbReference>
<evidence type="ECO:0000256" key="10">
    <source>
        <dbReference type="ARBA" id="ARBA00032441"/>
    </source>
</evidence>
<dbReference type="Gene3D" id="3.40.50.300">
    <property type="entry name" value="P-loop containing nucleotide triphosphate hydrolases"/>
    <property type="match status" value="1"/>
</dbReference>
<protein>
    <recommendedName>
        <fullName evidence="3">tRNA threonylcarbamoyladenosine biosynthesis protein TsaE</fullName>
    </recommendedName>
    <alternativeName>
        <fullName evidence="10">t(6)A37 threonylcarbamoyladenosine biosynthesis protein TsaE</fullName>
    </alternativeName>
</protein>
<comment type="similarity">
    <text evidence="2">Belongs to the TsaE family.</text>
</comment>
<dbReference type="InterPro" id="IPR027417">
    <property type="entry name" value="P-loop_NTPase"/>
</dbReference>
<keyword evidence="7" id="KW-0547">Nucleotide-binding</keyword>
<evidence type="ECO:0000256" key="6">
    <source>
        <dbReference type="ARBA" id="ARBA00022723"/>
    </source>
</evidence>
<keyword evidence="6" id="KW-0479">Metal-binding</keyword>
<evidence type="ECO:0000256" key="1">
    <source>
        <dbReference type="ARBA" id="ARBA00004496"/>
    </source>
</evidence>
<organism evidence="11 12">
    <name type="scientific">candidate division CPR2 bacterium GW2011_GWC2_39_10</name>
    <dbReference type="NCBI Taxonomy" id="1618345"/>
    <lineage>
        <taxon>Bacteria</taxon>
        <taxon>Bacteria division CPR2</taxon>
    </lineage>
</organism>
<keyword evidence="9" id="KW-0460">Magnesium</keyword>
<evidence type="ECO:0000256" key="7">
    <source>
        <dbReference type="ARBA" id="ARBA00022741"/>
    </source>
</evidence>
<keyword evidence="8" id="KW-0067">ATP-binding</keyword>
<evidence type="ECO:0000256" key="5">
    <source>
        <dbReference type="ARBA" id="ARBA00022694"/>
    </source>
</evidence>
<dbReference type="SUPFAM" id="SSF52540">
    <property type="entry name" value="P-loop containing nucleoside triphosphate hydrolases"/>
    <property type="match status" value="1"/>
</dbReference>
<evidence type="ECO:0000313" key="12">
    <source>
        <dbReference type="Proteomes" id="UP000034207"/>
    </source>
</evidence>
<gene>
    <name evidence="11" type="ORF">UT18_C0006G0047</name>
</gene>
<reference evidence="11 12" key="1">
    <citation type="journal article" date="2015" name="Nature">
        <title>rRNA introns, odd ribosomes, and small enigmatic genomes across a large radiation of phyla.</title>
        <authorList>
            <person name="Brown C.T."/>
            <person name="Hug L.A."/>
            <person name="Thomas B.C."/>
            <person name="Sharon I."/>
            <person name="Castelle C.J."/>
            <person name="Singh A."/>
            <person name="Wilkins M.J."/>
            <person name="Williams K.H."/>
            <person name="Banfield J.F."/>
        </authorList>
    </citation>
    <scope>NUCLEOTIDE SEQUENCE [LARGE SCALE GENOMIC DNA]</scope>
</reference>
<dbReference type="GO" id="GO:0005524">
    <property type="term" value="F:ATP binding"/>
    <property type="evidence" value="ECO:0007669"/>
    <property type="project" value="UniProtKB-KW"/>
</dbReference>
<comment type="caution">
    <text evidence="11">The sequence shown here is derived from an EMBL/GenBank/DDBJ whole genome shotgun (WGS) entry which is preliminary data.</text>
</comment>
<accession>A0A0G0P9Y2</accession>
<evidence type="ECO:0000256" key="9">
    <source>
        <dbReference type="ARBA" id="ARBA00022842"/>
    </source>
</evidence>
<dbReference type="PATRIC" id="fig|1618345.3.peg.336"/>
<keyword evidence="5" id="KW-0819">tRNA processing</keyword>
<dbReference type="Proteomes" id="UP000034207">
    <property type="component" value="Unassembled WGS sequence"/>
</dbReference>
<dbReference type="GO" id="GO:0002949">
    <property type="term" value="P:tRNA threonylcarbamoyladenosine modification"/>
    <property type="evidence" value="ECO:0007669"/>
    <property type="project" value="InterPro"/>
</dbReference>
<evidence type="ECO:0000256" key="4">
    <source>
        <dbReference type="ARBA" id="ARBA00022490"/>
    </source>
</evidence>
<evidence type="ECO:0000256" key="8">
    <source>
        <dbReference type="ARBA" id="ARBA00022840"/>
    </source>
</evidence>
<evidence type="ECO:0000256" key="3">
    <source>
        <dbReference type="ARBA" id="ARBA00019010"/>
    </source>
</evidence>
<dbReference type="GO" id="GO:0005737">
    <property type="term" value="C:cytoplasm"/>
    <property type="evidence" value="ECO:0007669"/>
    <property type="project" value="UniProtKB-SubCell"/>
</dbReference>
<sequence>MRILRTESEEETINLGKKIGAKLGGGDLLLLKGDLGGGKTTISKGIAAGLGAKEEVTSPTFTIEQIYKGKNDICIFHYDFYRLSAGDITEFELLENLKNDKAVFLVEWPENLEADLPHERIEIILTFINKTVREIQIKTFGAKYKNFLEDI</sequence>
<evidence type="ECO:0000256" key="2">
    <source>
        <dbReference type="ARBA" id="ARBA00007599"/>
    </source>
</evidence>
<dbReference type="AlphaFoldDB" id="A0A0G0P9Y2"/>
<keyword evidence="4" id="KW-0963">Cytoplasm</keyword>
<dbReference type="PANTHER" id="PTHR33540:SF2">
    <property type="entry name" value="TRNA THREONYLCARBAMOYLADENOSINE BIOSYNTHESIS PROTEIN TSAE"/>
    <property type="match status" value="1"/>
</dbReference>
<name>A0A0G0P9Y2_UNCC2</name>
<dbReference type="EMBL" id="LBVV01000006">
    <property type="protein sequence ID" value="KKQ94949.1"/>
    <property type="molecule type" value="Genomic_DNA"/>
</dbReference>
<dbReference type="NCBIfam" id="TIGR00150">
    <property type="entry name" value="T6A_YjeE"/>
    <property type="match status" value="1"/>
</dbReference>
<dbReference type="GO" id="GO:0046872">
    <property type="term" value="F:metal ion binding"/>
    <property type="evidence" value="ECO:0007669"/>
    <property type="project" value="UniProtKB-KW"/>
</dbReference>
<comment type="subcellular location">
    <subcellularLocation>
        <location evidence="1">Cytoplasm</location>
    </subcellularLocation>
</comment>